<dbReference type="EMBL" id="CP029550">
    <property type="protein sequence ID" value="AWN39379.1"/>
    <property type="molecule type" value="Genomic_DNA"/>
</dbReference>
<feature type="region of interest" description="Disordered" evidence="1">
    <location>
        <begin position="34"/>
        <end position="74"/>
    </location>
</feature>
<dbReference type="Proteomes" id="UP000245926">
    <property type="component" value="Chromosome"/>
</dbReference>
<name>A0A2U8VZZ6_9HYPH</name>
<protein>
    <submittedName>
        <fullName evidence="2">Uncharacterized protein</fullName>
    </submittedName>
</protein>
<sequence>MSGLTPRDSELSRIRQVLAGLLVETKLIRLSRSLARKYSPDQPRAPPGQPDGGRWVSEGGGAGEGDVDPALVGPGRWTSLALQDEAGEDGRSRERTVLEDGSEVLTIRIYAGPRAGDEEHTVTAPDGESRVFETSGDTQTIRDGATGEILSRSRFTGTGVEPLASVQPAFLPALPLVVTTTVELAALLATVLSARRGRFGPALGLSAKRYAQDGSLENAPLVWVRPLTRSELEVACPRAGEVSALADQVAAQLRQSKP</sequence>
<dbReference type="KEGG" id="mets:DK389_00935"/>
<accession>A0A2U8VZZ6</accession>
<gene>
    <name evidence="2" type="ORF">DK389_00935</name>
</gene>
<evidence type="ECO:0000256" key="1">
    <source>
        <dbReference type="SAM" id="MobiDB-lite"/>
    </source>
</evidence>
<evidence type="ECO:0000313" key="3">
    <source>
        <dbReference type="Proteomes" id="UP000245926"/>
    </source>
</evidence>
<reference evidence="3" key="1">
    <citation type="submission" date="2018-05" db="EMBL/GenBank/DDBJ databases">
        <title>Complete Genome Sequence of Methylobacterium sp. 17SD2-17.</title>
        <authorList>
            <person name="Srinivasan S."/>
        </authorList>
    </citation>
    <scope>NUCLEOTIDE SEQUENCE [LARGE SCALE GENOMIC DNA]</scope>
    <source>
        <strain evidence="3">17SD2-17</strain>
    </source>
</reference>
<organism evidence="2 3">
    <name type="scientific">Methylobacterium durans</name>
    <dbReference type="NCBI Taxonomy" id="2202825"/>
    <lineage>
        <taxon>Bacteria</taxon>
        <taxon>Pseudomonadati</taxon>
        <taxon>Pseudomonadota</taxon>
        <taxon>Alphaproteobacteria</taxon>
        <taxon>Hyphomicrobiales</taxon>
        <taxon>Methylobacteriaceae</taxon>
        <taxon>Methylobacterium</taxon>
    </lineage>
</organism>
<dbReference type="OrthoDB" id="8115513at2"/>
<feature type="region of interest" description="Disordered" evidence="1">
    <location>
        <begin position="117"/>
        <end position="137"/>
    </location>
</feature>
<evidence type="ECO:0000313" key="2">
    <source>
        <dbReference type="EMBL" id="AWN39379.1"/>
    </source>
</evidence>
<proteinExistence type="predicted"/>
<keyword evidence="3" id="KW-1185">Reference proteome</keyword>
<feature type="compositionally biased region" description="Basic and acidic residues" evidence="1">
    <location>
        <begin position="117"/>
        <end position="131"/>
    </location>
</feature>
<dbReference type="AlphaFoldDB" id="A0A2U8VZZ6"/>